<dbReference type="PANTHER" id="PTHR24198:SF165">
    <property type="entry name" value="ANKYRIN REPEAT-CONTAINING PROTEIN-RELATED"/>
    <property type="match status" value="1"/>
</dbReference>
<dbReference type="Gene3D" id="1.25.40.20">
    <property type="entry name" value="Ankyrin repeat-containing domain"/>
    <property type="match status" value="2"/>
</dbReference>
<gene>
    <name evidence="3" type="ORF">OEA41_010309</name>
</gene>
<evidence type="ECO:0000256" key="1">
    <source>
        <dbReference type="ARBA" id="ARBA00022737"/>
    </source>
</evidence>
<name>A0AAD9Z0J2_9LECA</name>
<comment type="caution">
    <text evidence="3">The sequence shown here is derived from an EMBL/GenBank/DDBJ whole genome shotgun (WGS) entry which is preliminary data.</text>
</comment>
<proteinExistence type="predicted"/>
<dbReference type="AlphaFoldDB" id="A0AAD9Z0J2"/>
<keyword evidence="4" id="KW-1185">Reference proteome</keyword>
<evidence type="ECO:0000313" key="4">
    <source>
        <dbReference type="Proteomes" id="UP001276659"/>
    </source>
</evidence>
<reference evidence="3" key="1">
    <citation type="submission" date="2022-11" db="EMBL/GenBank/DDBJ databases">
        <title>Chromosomal genome sequence assembly and mating type (MAT) locus characterization of the leprose asexual lichenized fungus Lepraria neglecta (Nyl.) Erichsen.</title>
        <authorList>
            <person name="Allen J.L."/>
            <person name="Pfeffer B."/>
        </authorList>
    </citation>
    <scope>NUCLEOTIDE SEQUENCE</scope>
    <source>
        <strain evidence="3">Allen 5258</strain>
    </source>
</reference>
<evidence type="ECO:0000256" key="2">
    <source>
        <dbReference type="ARBA" id="ARBA00023043"/>
    </source>
</evidence>
<dbReference type="EMBL" id="JASNWA010000011">
    <property type="protein sequence ID" value="KAK3167183.1"/>
    <property type="molecule type" value="Genomic_DNA"/>
</dbReference>
<protein>
    <recommendedName>
        <fullName evidence="5">Fungal N-terminal domain-containing protein</fullName>
    </recommendedName>
</protein>
<evidence type="ECO:0000313" key="3">
    <source>
        <dbReference type="EMBL" id="KAK3167183.1"/>
    </source>
</evidence>
<dbReference type="Proteomes" id="UP001276659">
    <property type="component" value="Unassembled WGS sequence"/>
</dbReference>
<dbReference type="PANTHER" id="PTHR24198">
    <property type="entry name" value="ANKYRIN REPEAT AND PROTEIN KINASE DOMAIN-CONTAINING PROTEIN"/>
    <property type="match status" value="1"/>
</dbReference>
<organism evidence="3 4">
    <name type="scientific">Lepraria neglecta</name>
    <dbReference type="NCBI Taxonomy" id="209136"/>
    <lineage>
        <taxon>Eukaryota</taxon>
        <taxon>Fungi</taxon>
        <taxon>Dikarya</taxon>
        <taxon>Ascomycota</taxon>
        <taxon>Pezizomycotina</taxon>
        <taxon>Lecanoromycetes</taxon>
        <taxon>OSLEUM clade</taxon>
        <taxon>Lecanoromycetidae</taxon>
        <taxon>Lecanorales</taxon>
        <taxon>Lecanorineae</taxon>
        <taxon>Stereocaulaceae</taxon>
        <taxon>Lepraria</taxon>
    </lineage>
</organism>
<dbReference type="SUPFAM" id="SSF48403">
    <property type="entry name" value="Ankyrin repeat"/>
    <property type="match status" value="1"/>
</dbReference>
<keyword evidence="2" id="KW-0040">ANK repeat</keyword>
<dbReference type="InterPro" id="IPR002110">
    <property type="entry name" value="Ankyrin_rpt"/>
</dbReference>
<sequence>MDPLSVTVSVIAVVGAAHKASQGLRLLKTAKGRPEGLSDLLNDVSRLELVLQGIQRTSNGSQASMPELKTVLDEAKAKLLELNCLIKYILTECGIAANRHDYRGSLAIPLMRAVDEGDLQELKSLVAQGKESPYDVDESGMSFLTRTLLYARCTGRIELVAYLIDLGVELDPYQQKIRGVCSLKAIDKLDILGLSPLWYASNQGRSNYFHELLRLGSDPNLGTERPIFAALQSESPQCTKLLLENGSFASMRGLGGRGHLGKYLSGLSTFADEQQMLAIDDLLLEHRFDFNWLDPFGHTPLMYCSMSQTPAQSWMRNFRPTRLRFLLDHSADLEAVSSVGKTALYYAVEHNNVNDFVSLSKAGAKFDAITTGGWTILHVAVTRAKDIKLVQAFCDADPSRIALDVGDDYGYKPFELLVMRARLKWDGYPHRYPSVYSLWESRWIETAADPEQEYMIMEAFEIIFRHIQDVQGVPEDPRYPPLNDLIISSVKDSNVTDVAIRNTSSLPGAWPE</sequence>
<keyword evidence="1" id="KW-0677">Repeat</keyword>
<evidence type="ECO:0008006" key="5">
    <source>
        <dbReference type="Google" id="ProtNLM"/>
    </source>
</evidence>
<dbReference type="Pfam" id="PF12796">
    <property type="entry name" value="Ank_2"/>
    <property type="match status" value="1"/>
</dbReference>
<accession>A0AAD9Z0J2</accession>
<dbReference type="InterPro" id="IPR036770">
    <property type="entry name" value="Ankyrin_rpt-contain_sf"/>
</dbReference>
<dbReference type="SMART" id="SM00248">
    <property type="entry name" value="ANK"/>
    <property type="match status" value="6"/>
</dbReference>